<gene>
    <name evidence="1" type="ORF">F0562_034116</name>
</gene>
<evidence type="ECO:0000313" key="2">
    <source>
        <dbReference type="Proteomes" id="UP000325577"/>
    </source>
</evidence>
<proteinExistence type="predicted"/>
<sequence length="171" mass="18718">MEGCDDGAVANGVGISVGSIDFRSRNATDRILASGAAAGVRYWFPKGTNFFSTVHTTELAQAAKKYEDGQVFGLFKHRVGPVDADATKDMEADATKAGGAVPDEDYLVNQMPPQYHRDPNPHHPFYSDLGTSLFSAPSTVTRGDLDEYFQRLRIDFFILVPQELSTQCSHI</sequence>
<dbReference type="AlphaFoldDB" id="A0A5J5AHS8"/>
<evidence type="ECO:0000313" key="1">
    <source>
        <dbReference type="EMBL" id="KAA8529784.1"/>
    </source>
</evidence>
<organism evidence="1 2">
    <name type="scientific">Nyssa sinensis</name>
    <dbReference type="NCBI Taxonomy" id="561372"/>
    <lineage>
        <taxon>Eukaryota</taxon>
        <taxon>Viridiplantae</taxon>
        <taxon>Streptophyta</taxon>
        <taxon>Embryophyta</taxon>
        <taxon>Tracheophyta</taxon>
        <taxon>Spermatophyta</taxon>
        <taxon>Magnoliopsida</taxon>
        <taxon>eudicotyledons</taxon>
        <taxon>Gunneridae</taxon>
        <taxon>Pentapetalae</taxon>
        <taxon>asterids</taxon>
        <taxon>Cornales</taxon>
        <taxon>Nyssaceae</taxon>
        <taxon>Nyssa</taxon>
    </lineage>
</organism>
<name>A0A5J5AHS8_9ASTE</name>
<dbReference type="Proteomes" id="UP000325577">
    <property type="component" value="Linkage Group LG20"/>
</dbReference>
<protein>
    <submittedName>
        <fullName evidence="1">Uncharacterized protein</fullName>
    </submittedName>
</protein>
<keyword evidence="2" id="KW-1185">Reference proteome</keyword>
<reference evidence="1 2" key="1">
    <citation type="submission" date="2019-09" db="EMBL/GenBank/DDBJ databases">
        <title>A chromosome-level genome assembly of the Chinese tupelo Nyssa sinensis.</title>
        <authorList>
            <person name="Yang X."/>
            <person name="Kang M."/>
            <person name="Yang Y."/>
            <person name="Xiong H."/>
            <person name="Wang M."/>
            <person name="Zhang Z."/>
            <person name="Wang Z."/>
            <person name="Wu H."/>
            <person name="Ma T."/>
            <person name="Liu J."/>
            <person name="Xi Z."/>
        </authorList>
    </citation>
    <scope>NUCLEOTIDE SEQUENCE [LARGE SCALE GENOMIC DNA]</scope>
    <source>
        <strain evidence="1">J267</strain>
        <tissue evidence="1">Leaf</tissue>
    </source>
</reference>
<dbReference type="EMBL" id="CM018044">
    <property type="protein sequence ID" value="KAA8529784.1"/>
    <property type="molecule type" value="Genomic_DNA"/>
</dbReference>
<accession>A0A5J5AHS8</accession>